<dbReference type="PRINTS" id="PR00411">
    <property type="entry name" value="PNDRDTASEI"/>
</dbReference>
<dbReference type="Pfam" id="PF02852">
    <property type="entry name" value="Pyr_redox_dim"/>
    <property type="match status" value="1"/>
</dbReference>
<comment type="cofactor">
    <cofactor evidence="4">
        <name>FAD</name>
        <dbReference type="ChEBI" id="CHEBI:57692"/>
    </cofactor>
    <text evidence="4">Binds 1 FAD per subunit.</text>
</comment>
<dbReference type="Gene3D" id="3.30.390.30">
    <property type="match status" value="1"/>
</dbReference>
<feature type="binding site" evidence="4">
    <location>
        <begin position="170"/>
        <end position="177"/>
    </location>
    <ligand>
        <name>NAD(+)</name>
        <dbReference type="ChEBI" id="CHEBI:57540"/>
    </ligand>
</feature>
<dbReference type="Proteomes" id="UP000182835">
    <property type="component" value="Unassembled WGS sequence"/>
</dbReference>
<evidence type="ECO:0000313" key="9">
    <source>
        <dbReference type="Proteomes" id="UP000182835"/>
    </source>
</evidence>
<reference evidence="8 9" key="1">
    <citation type="submission" date="2014-12" db="EMBL/GenBank/DDBJ databases">
        <title>Draft genome sequences of 29 type strains of Enterococci.</title>
        <authorList>
            <person name="Zhong Z."/>
            <person name="Sun Z."/>
            <person name="Liu W."/>
            <person name="Zhang W."/>
            <person name="Zhang H."/>
        </authorList>
    </citation>
    <scope>NUCLEOTIDE SEQUENCE [LARGE SCALE GENOMIC DNA]</scope>
    <source>
        <strain evidence="8 9">DSM 21207</strain>
    </source>
</reference>
<accession>A0A1L8R7R5</accession>
<name>A0A1L8R7R5_9ENTE</name>
<proteinExistence type="inferred from homology"/>
<keyword evidence="4" id="KW-0547">Nucleotide-binding</keyword>
<feature type="binding site" evidence="4">
    <location>
        <position position="298"/>
    </location>
    <ligand>
        <name>FAD</name>
        <dbReference type="ChEBI" id="CHEBI:57692"/>
    </ligand>
</feature>
<dbReference type="GO" id="GO:0016491">
    <property type="term" value="F:oxidoreductase activity"/>
    <property type="evidence" value="ECO:0007669"/>
    <property type="project" value="InterPro"/>
</dbReference>
<dbReference type="STRING" id="317010.RU96_GL002093"/>
<feature type="binding site" evidence="4">
    <location>
        <position position="111"/>
    </location>
    <ligand>
        <name>FAD</name>
        <dbReference type="ChEBI" id="CHEBI:57692"/>
    </ligand>
</feature>
<dbReference type="InterPro" id="IPR036188">
    <property type="entry name" value="FAD/NAD-bd_sf"/>
</dbReference>
<dbReference type="Gene3D" id="3.50.50.60">
    <property type="entry name" value="FAD/NAD(P)-binding domain"/>
    <property type="match status" value="2"/>
</dbReference>
<keyword evidence="2" id="KW-0285">Flavoprotein</keyword>
<gene>
    <name evidence="8" type="ORF">RU96_GL002093</name>
</gene>
<protein>
    <recommendedName>
        <fullName evidence="10">Glutathione reductase</fullName>
    </recommendedName>
</protein>
<evidence type="ECO:0000259" key="6">
    <source>
        <dbReference type="Pfam" id="PF02852"/>
    </source>
</evidence>
<dbReference type="Pfam" id="PF07992">
    <property type="entry name" value="Pyr_redox_2"/>
    <property type="match status" value="1"/>
</dbReference>
<feature type="disulfide bond" description="Redox-active" evidence="5">
    <location>
        <begin position="40"/>
        <end position="45"/>
    </location>
</feature>
<organism evidence="8 9">
    <name type="scientific">Enterococcus canintestini</name>
    <dbReference type="NCBI Taxonomy" id="317010"/>
    <lineage>
        <taxon>Bacteria</taxon>
        <taxon>Bacillati</taxon>
        <taxon>Bacillota</taxon>
        <taxon>Bacilli</taxon>
        <taxon>Lactobacillales</taxon>
        <taxon>Enterococcaceae</taxon>
        <taxon>Enterococcus</taxon>
    </lineage>
</organism>
<dbReference type="InterPro" id="IPR004099">
    <property type="entry name" value="Pyr_nucl-diS_OxRdtase_dimer"/>
</dbReference>
<comment type="caution">
    <text evidence="8">The sequence shown here is derived from an EMBL/GenBank/DDBJ whole genome shotgun (WGS) entry which is preliminary data.</text>
</comment>
<keyword evidence="3 4" id="KW-0274">FAD</keyword>
<comment type="similarity">
    <text evidence="1">Belongs to the class-I pyridine nucleotide-disulfide oxidoreductase family.</text>
</comment>
<evidence type="ECO:0000259" key="7">
    <source>
        <dbReference type="Pfam" id="PF07992"/>
    </source>
</evidence>
<dbReference type="AlphaFoldDB" id="A0A1L8R7R5"/>
<dbReference type="PIRSF" id="PIRSF000350">
    <property type="entry name" value="Mercury_reductase_MerA"/>
    <property type="match status" value="1"/>
</dbReference>
<feature type="domain" description="FAD/NAD(P)-binding" evidence="7">
    <location>
        <begin position="3"/>
        <end position="313"/>
    </location>
</feature>
<feature type="binding site" evidence="4">
    <location>
        <position position="257"/>
    </location>
    <ligand>
        <name>NAD(+)</name>
        <dbReference type="ChEBI" id="CHEBI:57540"/>
    </ligand>
</feature>
<dbReference type="InterPro" id="IPR016156">
    <property type="entry name" value="FAD/NAD-linked_Rdtase_dimer_sf"/>
</dbReference>
<dbReference type="PANTHER" id="PTHR43014">
    <property type="entry name" value="MERCURIC REDUCTASE"/>
    <property type="match status" value="1"/>
</dbReference>
<dbReference type="SUPFAM" id="SSF55424">
    <property type="entry name" value="FAD/NAD-linked reductases, dimerisation (C-terminal) domain"/>
    <property type="match status" value="1"/>
</dbReference>
<dbReference type="RefSeq" id="WP_071864443.1">
    <property type="nucleotide sequence ID" value="NZ_JBHLVQ010000007.1"/>
</dbReference>
<evidence type="ECO:0000313" key="8">
    <source>
        <dbReference type="EMBL" id="OJG15788.1"/>
    </source>
</evidence>
<keyword evidence="4" id="KW-0520">NAD</keyword>
<sequence>MDFDVLFLGSGQGAWNGAIPMAKAGLKVGVVEEGLFGGVCTNRGCNAKITLDRPVEILRQVEELKGRGFDSLPTLNWHDLMAHKHEVIDSLAQGNKDKLENAGVQTIIGHGSFIDSHTIAVADKTYTAEKIVIVSGRLPHRLDIVGSELFHDSTDFLVTEEMPEKITFIGGGYVAMEFATIANAFGSDVTVILRGENILKDFHQPYVQEVVADLKRRGVKFQKNITLESAEKTEKGIVLHGKEGYQHTTDYVLDATGRLPQTQNMNFEGIGLDFDPIKGIFVNEFLETNVSGVYATGDVLNKTQPKITPVAAYESQYLARLFTGITKEPITYPPIAQNVFTSPRIATVGVTPAEAKKTPEKYSITAVDYAQKDWFHQVGNDTINKITFIHDQEGYLVGVTNVGNDAVETINGLLDVINAKIKAPDQEELIYIFPSIAHSYMKYI</sequence>
<dbReference type="EMBL" id="JXKG01000005">
    <property type="protein sequence ID" value="OJG15788.1"/>
    <property type="molecule type" value="Genomic_DNA"/>
</dbReference>
<evidence type="ECO:0000256" key="5">
    <source>
        <dbReference type="PIRSR" id="PIRSR000350-4"/>
    </source>
</evidence>
<dbReference type="OrthoDB" id="9800167at2"/>
<evidence type="ECO:0000256" key="3">
    <source>
        <dbReference type="ARBA" id="ARBA00022827"/>
    </source>
</evidence>
<feature type="domain" description="Pyridine nucleotide-disulphide oxidoreductase dimerisation" evidence="6">
    <location>
        <begin position="336"/>
        <end position="439"/>
    </location>
</feature>
<evidence type="ECO:0000256" key="2">
    <source>
        <dbReference type="ARBA" id="ARBA00022630"/>
    </source>
</evidence>
<evidence type="ECO:0008006" key="10">
    <source>
        <dbReference type="Google" id="ProtNLM"/>
    </source>
</evidence>
<dbReference type="InterPro" id="IPR001100">
    <property type="entry name" value="Pyr_nuc-diS_OxRdtase"/>
</dbReference>
<dbReference type="GO" id="GO:0000166">
    <property type="term" value="F:nucleotide binding"/>
    <property type="evidence" value="ECO:0007669"/>
    <property type="project" value="UniProtKB-KW"/>
</dbReference>
<dbReference type="PANTHER" id="PTHR43014:SF5">
    <property type="entry name" value="GLUTATHIONE REDUCTASE (NADPH)"/>
    <property type="match status" value="1"/>
</dbReference>
<dbReference type="SUPFAM" id="SSF51905">
    <property type="entry name" value="FAD/NAD(P)-binding domain"/>
    <property type="match status" value="1"/>
</dbReference>
<evidence type="ECO:0000256" key="1">
    <source>
        <dbReference type="ARBA" id="ARBA00007532"/>
    </source>
</evidence>
<dbReference type="PRINTS" id="PR00368">
    <property type="entry name" value="FADPNR"/>
</dbReference>
<evidence type="ECO:0000256" key="4">
    <source>
        <dbReference type="PIRSR" id="PIRSR000350-3"/>
    </source>
</evidence>
<dbReference type="InterPro" id="IPR023753">
    <property type="entry name" value="FAD/NAD-binding_dom"/>
</dbReference>